<accession>A0ABR7REI9</accession>
<protein>
    <recommendedName>
        <fullName evidence="4">PEP-CTERM protein-sorting domain-containing protein</fullName>
    </recommendedName>
</protein>
<dbReference type="RefSeq" id="WP_187781126.1">
    <property type="nucleotide sequence ID" value="NZ_JACTUZ010000246.1"/>
</dbReference>
<sequence length="104" mass="10442">MIALSLIRLATVALPLAAYVTSMETPAGPLDAVRAEILDRPSSIFPLTEASSSLPGSAAFPFSTLPASLSASAGREPVTVPEPAGLGVFVAGVVAIIAARRIAA</sequence>
<comment type="caution">
    <text evidence="2">The sequence shown here is derived from an EMBL/GenBank/DDBJ whole genome shotgun (WGS) entry which is preliminary data.</text>
</comment>
<proteinExistence type="predicted"/>
<keyword evidence="3" id="KW-1185">Reference proteome</keyword>
<organism evidence="2 3">
    <name type="scientific">Pseudoroseomonas ludipueritiae</name>
    <dbReference type="NCBI Taxonomy" id="198093"/>
    <lineage>
        <taxon>Bacteria</taxon>
        <taxon>Pseudomonadati</taxon>
        <taxon>Pseudomonadota</taxon>
        <taxon>Alphaproteobacteria</taxon>
        <taxon>Acetobacterales</taxon>
        <taxon>Acetobacteraceae</taxon>
        <taxon>Pseudoroseomonas</taxon>
    </lineage>
</organism>
<feature type="signal peptide" evidence="1">
    <location>
        <begin position="1"/>
        <end position="18"/>
    </location>
</feature>
<gene>
    <name evidence="2" type="ORF">IBL25_24765</name>
</gene>
<feature type="chain" id="PRO_5045364740" description="PEP-CTERM protein-sorting domain-containing protein" evidence="1">
    <location>
        <begin position="19"/>
        <end position="104"/>
    </location>
</feature>
<evidence type="ECO:0000313" key="2">
    <source>
        <dbReference type="EMBL" id="MBC9180163.1"/>
    </source>
</evidence>
<evidence type="ECO:0000256" key="1">
    <source>
        <dbReference type="SAM" id="SignalP"/>
    </source>
</evidence>
<dbReference type="Proteomes" id="UP000603940">
    <property type="component" value="Unassembled WGS sequence"/>
</dbReference>
<keyword evidence="1" id="KW-0732">Signal</keyword>
<evidence type="ECO:0008006" key="4">
    <source>
        <dbReference type="Google" id="ProtNLM"/>
    </source>
</evidence>
<dbReference type="EMBL" id="JACTUZ010000246">
    <property type="protein sequence ID" value="MBC9180163.1"/>
    <property type="molecule type" value="Genomic_DNA"/>
</dbReference>
<name>A0ABR7REI9_9PROT</name>
<evidence type="ECO:0000313" key="3">
    <source>
        <dbReference type="Proteomes" id="UP000603940"/>
    </source>
</evidence>
<reference evidence="2 3" key="1">
    <citation type="journal article" date="2009" name="Int. J. Syst. Evol. Microbiol.">
        <title>Transfer of Teichococcus ludipueritiae and Muricoccus roseus to the genus Roseomonas, as Roseomonas ludipueritiae comb. nov. and Roseomonas rosea comb. nov., respectively, and emended description of the genus Roseomonas.</title>
        <authorList>
            <person name="Sanchez-Porro C."/>
            <person name="Gallego V."/>
            <person name="Busse H.J."/>
            <person name="Kampfer P."/>
            <person name="Ventosa A."/>
        </authorList>
    </citation>
    <scope>NUCLEOTIDE SEQUENCE [LARGE SCALE GENOMIC DNA]</scope>
    <source>
        <strain evidence="2 3">DSM 14915</strain>
    </source>
</reference>